<name>A0A919V358_9ACTN</name>
<protein>
    <submittedName>
        <fullName evidence="1">Uncharacterized protein</fullName>
    </submittedName>
</protein>
<accession>A0A919V358</accession>
<dbReference type="RefSeq" id="WP_204021155.1">
    <property type="nucleotide sequence ID" value="NZ_BOOW01000006.1"/>
</dbReference>
<keyword evidence="2" id="KW-1185">Reference proteome</keyword>
<dbReference type="AlphaFoldDB" id="A0A919V358"/>
<gene>
    <name evidence="1" type="ORF">Ssi02_08610</name>
</gene>
<reference evidence="1" key="1">
    <citation type="submission" date="2021-01" db="EMBL/GenBank/DDBJ databases">
        <title>Whole genome shotgun sequence of Sinosporangium siamense NBRC 109515.</title>
        <authorList>
            <person name="Komaki H."/>
            <person name="Tamura T."/>
        </authorList>
    </citation>
    <scope>NUCLEOTIDE SEQUENCE</scope>
    <source>
        <strain evidence="1">NBRC 109515</strain>
    </source>
</reference>
<evidence type="ECO:0000313" key="2">
    <source>
        <dbReference type="Proteomes" id="UP000606172"/>
    </source>
</evidence>
<comment type="caution">
    <text evidence="1">The sequence shown here is derived from an EMBL/GenBank/DDBJ whole genome shotgun (WGS) entry which is preliminary data.</text>
</comment>
<evidence type="ECO:0000313" key="1">
    <source>
        <dbReference type="EMBL" id="GII90630.1"/>
    </source>
</evidence>
<dbReference type="EMBL" id="BOOW01000006">
    <property type="protein sequence ID" value="GII90630.1"/>
    <property type="molecule type" value="Genomic_DNA"/>
</dbReference>
<sequence>MSPGREIPEFQVSGQESGRWEARWQDGLPDAPPDAACDTFRGLEHECMAKRIARTWRTA</sequence>
<dbReference type="Proteomes" id="UP000606172">
    <property type="component" value="Unassembled WGS sequence"/>
</dbReference>
<organism evidence="1 2">
    <name type="scientific">Sinosporangium siamense</name>
    <dbReference type="NCBI Taxonomy" id="1367973"/>
    <lineage>
        <taxon>Bacteria</taxon>
        <taxon>Bacillati</taxon>
        <taxon>Actinomycetota</taxon>
        <taxon>Actinomycetes</taxon>
        <taxon>Streptosporangiales</taxon>
        <taxon>Streptosporangiaceae</taxon>
        <taxon>Sinosporangium</taxon>
    </lineage>
</organism>
<proteinExistence type="predicted"/>